<dbReference type="InterPro" id="IPR005801">
    <property type="entry name" value="ADC_synthase"/>
</dbReference>
<comment type="similarity">
    <text evidence="2">Belongs to the isochorismate synthase family.</text>
</comment>
<dbReference type="InterPro" id="IPR015890">
    <property type="entry name" value="Chorismate_C"/>
</dbReference>
<proteinExistence type="inferred from homology"/>
<evidence type="ECO:0000313" key="8">
    <source>
        <dbReference type="Proteomes" id="UP000268084"/>
    </source>
</evidence>
<name>A0A3G8ZNN4_9ACTN</name>
<comment type="catalytic activity">
    <reaction evidence="1">
        <text>chorismate = isochorismate</text>
        <dbReference type="Rhea" id="RHEA:18985"/>
        <dbReference type="ChEBI" id="CHEBI:29748"/>
        <dbReference type="ChEBI" id="CHEBI:29780"/>
        <dbReference type="EC" id="5.4.4.2"/>
    </reaction>
</comment>
<evidence type="ECO:0000256" key="1">
    <source>
        <dbReference type="ARBA" id="ARBA00000799"/>
    </source>
</evidence>
<dbReference type="Pfam" id="PF00425">
    <property type="entry name" value="Chorismate_bind"/>
    <property type="match status" value="1"/>
</dbReference>
<dbReference type="KEGG" id="nak:EH165_12000"/>
<dbReference type="PANTHER" id="PTHR42839">
    <property type="entry name" value="ISOCHORISMATE SYNTHASE ENTC"/>
    <property type="match status" value="1"/>
</dbReference>
<evidence type="ECO:0000256" key="4">
    <source>
        <dbReference type="ARBA" id="ARBA00023235"/>
    </source>
</evidence>
<dbReference type="AlphaFoldDB" id="A0A3G8ZNN4"/>
<dbReference type="GO" id="GO:0008909">
    <property type="term" value="F:isochorismate synthase activity"/>
    <property type="evidence" value="ECO:0007669"/>
    <property type="project" value="UniProtKB-EC"/>
</dbReference>
<evidence type="ECO:0000313" key="7">
    <source>
        <dbReference type="EMBL" id="AZI58748.1"/>
    </source>
</evidence>
<evidence type="ECO:0000256" key="2">
    <source>
        <dbReference type="ARBA" id="ARBA00005297"/>
    </source>
</evidence>
<keyword evidence="4 7" id="KW-0413">Isomerase</keyword>
<sequence length="437" mass="45019">MSASLFPSAQTIDLAPQPTVESASRPAAFTAVTVQLPGSRDDLLTNVPVPTGVLSFLSEGEGLVGWGTYASFTASGPDAAAHIAAWWADLSADLIVSDDVGVPGSGPIVFISLGFDDTDTSVALVPQTVLGSRDGRRFRTTIGPATMAAPPAQLVPVTAPGRISYSDAAVSVSDYIEAVTAGISRIRAGELKKVVLAHDLVATAENVVDERYVLSRLSQAYPTCWTFAVAGLVGATPEMLLRRRGLRISSRVLAGTAWSDRAGAHTAGTVATGLLASSKDLAEHAYAVDSVASVLGAVSADLQVPGAPRALPLANLTHLATDITGTLPAESDGPSTSALALAAALHPSAAVGGFPKDVARGLIRELEPMERGRYAAPVGWMNAAGEGEFAIALRCAEISGNTVRMMAGCGIMADSDPEKEAREAQIKMIPVRDALEG</sequence>
<gene>
    <name evidence="7" type="ORF">EH165_12000</name>
</gene>
<dbReference type="PANTHER" id="PTHR42839:SF2">
    <property type="entry name" value="ISOCHORISMATE SYNTHASE ENTC"/>
    <property type="match status" value="1"/>
</dbReference>
<evidence type="ECO:0000256" key="5">
    <source>
        <dbReference type="ARBA" id="ARBA00041564"/>
    </source>
</evidence>
<reference evidence="7 8" key="2">
    <citation type="submission" date="2018-12" db="EMBL/GenBank/DDBJ databases">
        <title>Nakamurella antarcticus sp. nov., isolated from Antarctica South Shetland Islands soil.</title>
        <authorList>
            <person name="Peng F."/>
        </authorList>
    </citation>
    <scope>NUCLEOTIDE SEQUENCE [LARGE SCALE GENOMIC DNA]</scope>
    <source>
        <strain evidence="7 8">S14-144</strain>
    </source>
</reference>
<dbReference type="EC" id="5.4.4.2" evidence="3"/>
<accession>A0A3G8ZNN4</accession>
<dbReference type="EMBL" id="CP034170">
    <property type="protein sequence ID" value="AZI58748.1"/>
    <property type="molecule type" value="Genomic_DNA"/>
</dbReference>
<dbReference type="InterPro" id="IPR004561">
    <property type="entry name" value="IsoChor_synthase"/>
</dbReference>
<evidence type="ECO:0000256" key="3">
    <source>
        <dbReference type="ARBA" id="ARBA00012824"/>
    </source>
</evidence>
<organism evidence="7 8">
    <name type="scientific">Nakamurella antarctica</name>
    <dbReference type="NCBI Taxonomy" id="1902245"/>
    <lineage>
        <taxon>Bacteria</taxon>
        <taxon>Bacillati</taxon>
        <taxon>Actinomycetota</taxon>
        <taxon>Actinomycetes</taxon>
        <taxon>Nakamurellales</taxon>
        <taxon>Nakamurellaceae</taxon>
        <taxon>Nakamurella</taxon>
    </lineage>
</organism>
<reference evidence="7 8" key="1">
    <citation type="submission" date="2018-11" db="EMBL/GenBank/DDBJ databases">
        <authorList>
            <person name="Da X."/>
        </authorList>
    </citation>
    <scope>NUCLEOTIDE SEQUENCE [LARGE SCALE GENOMIC DNA]</scope>
    <source>
        <strain evidence="7 8">S14-144</strain>
    </source>
</reference>
<dbReference type="RefSeq" id="WP_124799653.1">
    <property type="nucleotide sequence ID" value="NZ_CP034170.1"/>
</dbReference>
<dbReference type="Proteomes" id="UP000268084">
    <property type="component" value="Chromosome"/>
</dbReference>
<feature type="domain" description="Chorismate-utilising enzyme C-terminal" evidence="6">
    <location>
        <begin position="173"/>
        <end position="427"/>
    </location>
</feature>
<evidence type="ECO:0000259" key="6">
    <source>
        <dbReference type="Pfam" id="PF00425"/>
    </source>
</evidence>
<dbReference type="NCBIfam" id="TIGR00543">
    <property type="entry name" value="isochor_syn"/>
    <property type="match status" value="1"/>
</dbReference>
<dbReference type="OrthoDB" id="9806579at2"/>
<protein>
    <recommendedName>
        <fullName evidence="3">isochorismate synthase</fullName>
        <ecNumber evidence="3">5.4.4.2</ecNumber>
    </recommendedName>
    <alternativeName>
        <fullName evidence="5">Isochorismate mutase</fullName>
    </alternativeName>
</protein>
<dbReference type="Gene3D" id="3.60.120.10">
    <property type="entry name" value="Anthranilate synthase"/>
    <property type="match status" value="1"/>
</dbReference>
<dbReference type="SUPFAM" id="SSF56322">
    <property type="entry name" value="ADC synthase"/>
    <property type="match status" value="1"/>
</dbReference>
<keyword evidence="8" id="KW-1185">Reference proteome</keyword>